<evidence type="ECO:0000256" key="4">
    <source>
        <dbReference type="ARBA" id="ARBA00023212"/>
    </source>
</evidence>
<name>A0AA35L567_9SAUR</name>
<dbReference type="GO" id="GO:0005516">
    <property type="term" value="F:calmodulin binding"/>
    <property type="evidence" value="ECO:0007669"/>
    <property type="project" value="TreeGrafter"/>
</dbReference>
<feature type="domain" description="Enkurin" evidence="7">
    <location>
        <begin position="204"/>
        <end position="296"/>
    </location>
</feature>
<evidence type="ECO:0000256" key="1">
    <source>
        <dbReference type="ARBA" id="ARBA00004138"/>
    </source>
</evidence>
<evidence type="ECO:0000256" key="6">
    <source>
        <dbReference type="SAM" id="MobiDB-lite"/>
    </source>
</evidence>
<dbReference type="InterPro" id="IPR052102">
    <property type="entry name" value="Enkurin_domain-protein"/>
</dbReference>
<evidence type="ECO:0000256" key="2">
    <source>
        <dbReference type="ARBA" id="ARBA00004245"/>
    </source>
</evidence>
<evidence type="ECO:0000256" key="3">
    <source>
        <dbReference type="ARBA" id="ARBA00022490"/>
    </source>
</evidence>
<keyword evidence="5" id="KW-0966">Cell projection</keyword>
<dbReference type="PANTHER" id="PTHR21490:SF0">
    <property type="entry name" value="ENKURIN"/>
    <property type="match status" value="1"/>
</dbReference>
<evidence type="ECO:0000256" key="5">
    <source>
        <dbReference type="ARBA" id="ARBA00023273"/>
    </source>
</evidence>
<proteinExistence type="predicted"/>
<keyword evidence="3" id="KW-0963">Cytoplasm</keyword>
<dbReference type="PROSITE" id="PS51665">
    <property type="entry name" value="ENKURIN"/>
    <property type="match status" value="1"/>
</dbReference>
<keyword evidence="9" id="KW-1185">Reference proteome</keyword>
<evidence type="ECO:0000259" key="7">
    <source>
        <dbReference type="PROSITE" id="PS51665"/>
    </source>
</evidence>
<sequence length="299" mass="34683">MEKWVGRGMEWSVLGKDAKWEDPSLFKSAQKRSLQDFCLKPEDDCLLCRGDYLQPDSQRGGKTCQDGQVYVDLQANCETRNPREEDGALQNHGDPQALHPHSKRVSSEACQRTQALKAKKEPRHQEAARAECAREERPPHHGHPKQEGLHLLKRCRGHHGRGQKPLRACVDVRKGDKFLLDDSGLIQRYLHKKDFGVTPKYIKKRIMDAKKAQEESDAYLQQALLQKGLTRLSKAEKEKIMEGLKKNWEEINHEYQSLSVFLDSIPRRLRKEKMEVEMMQLEHYIKLLEKHDIVYISSV</sequence>
<feature type="compositionally biased region" description="Basic and acidic residues" evidence="6">
    <location>
        <begin position="123"/>
        <end position="147"/>
    </location>
</feature>
<dbReference type="PANTHER" id="PTHR21490">
    <property type="entry name" value="ENKURIN-RELATED"/>
    <property type="match status" value="1"/>
</dbReference>
<comment type="subcellular location">
    <subcellularLocation>
        <location evidence="1">Cell projection</location>
        <location evidence="1">Cilium</location>
    </subcellularLocation>
    <subcellularLocation>
        <location evidence="2">Cytoplasm</location>
        <location evidence="2">Cytoskeleton</location>
    </subcellularLocation>
</comment>
<gene>
    <name evidence="8" type="ORF">PODLI_1B028853</name>
</gene>
<feature type="region of interest" description="Disordered" evidence="6">
    <location>
        <begin position="82"/>
        <end position="147"/>
    </location>
</feature>
<accession>A0AA35L567</accession>
<evidence type="ECO:0000313" key="9">
    <source>
        <dbReference type="Proteomes" id="UP001178461"/>
    </source>
</evidence>
<dbReference type="EMBL" id="OX395137">
    <property type="protein sequence ID" value="CAI5789373.1"/>
    <property type="molecule type" value="Genomic_DNA"/>
</dbReference>
<dbReference type="GO" id="GO:0005879">
    <property type="term" value="C:axonemal microtubule"/>
    <property type="evidence" value="ECO:0007669"/>
    <property type="project" value="TreeGrafter"/>
</dbReference>
<reference evidence="8" key="1">
    <citation type="submission" date="2022-12" db="EMBL/GenBank/DDBJ databases">
        <authorList>
            <person name="Alioto T."/>
            <person name="Alioto T."/>
            <person name="Gomez Garrido J."/>
        </authorList>
    </citation>
    <scope>NUCLEOTIDE SEQUENCE</scope>
</reference>
<evidence type="ECO:0000313" key="8">
    <source>
        <dbReference type="EMBL" id="CAI5789373.1"/>
    </source>
</evidence>
<protein>
    <submittedName>
        <fullName evidence="8">Enkurin domain-containing protein</fullName>
    </submittedName>
</protein>
<organism evidence="8 9">
    <name type="scientific">Podarcis lilfordi</name>
    <name type="common">Lilford's wall lizard</name>
    <dbReference type="NCBI Taxonomy" id="74358"/>
    <lineage>
        <taxon>Eukaryota</taxon>
        <taxon>Metazoa</taxon>
        <taxon>Chordata</taxon>
        <taxon>Craniata</taxon>
        <taxon>Vertebrata</taxon>
        <taxon>Euteleostomi</taxon>
        <taxon>Lepidosauria</taxon>
        <taxon>Squamata</taxon>
        <taxon>Bifurcata</taxon>
        <taxon>Unidentata</taxon>
        <taxon>Episquamata</taxon>
        <taxon>Laterata</taxon>
        <taxon>Lacertibaenia</taxon>
        <taxon>Lacertidae</taxon>
        <taxon>Podarcis</taxon>
    </lineage>
</organism>
<dbReference type="AlphaFoldDB" id="A0AA35L567"/>
<dbReference type="InterPro" id="IPR027012">
    <property type="entry name" value="Enkurin_dom"/>
</dbReference>
<dbReference type="Pfam" id="PF13864">
    <property type="entry name" value="Enkurin"/>
    <property type="match status" value="1"/>
</dbReference>
<keyword evidence="4" id="KW-0206">Cytoskeleton</keyword>
<dbReference type="GO" id="GO:0001669">
    <property type="term" value="C:acrosomal vesicle"/>
    <property type="evidence" value="ECO:0007669"/>
    <property type="project" value="TreeGrafter"/>
</dbReference>
<dbReference type="Proteomes" id="UP001178461">
    <property type="component" value="Chromosome 12"/>
</dbReference>